<dbReference type="CDD" id="cd03819">
    <property type="entry name" value="GT4_WavL-like"/>
    <property type="match status" value="1"/>
</dbReference>
<dbReference type="Pfam" id="PF00534">
    <property type="entry name" value="Glycos_transf_1"/>
    <property type="match status" value="1"/>
</dbReference>
<evidence type="ECO:0000259" key="2">
    <source>
        <dbReference type="Pfam" id="PF13439"/>
    </source>
</evidence>
<dbReference type="SUPFAM" id="SSF53756">
    <property type="entry name" value="UDP-Glycosyltransferase/glycogen phosphorylase"/>
    <property type="match status" value="1"/>
</dbReference>
<name>A0ABY5ZI84_9BACT</name>
<accession>A0ABY5ZI84</accession>
<dbReference type="InterPro" id="IPR001296">
    <property type="entry name" value="Glyco_trans_1"/>
</dbReference>
<dbReference type="RefSeq" id="WP_260746513.1">
    <property type="nucleotide sequence ID" value="NZ_CP092109.1"/>
</dbReference>
<evidence type="ECO:0000259" key="1">
    <source>
        <dbReference type="Pfam" id="PF00534"/>
    </source>
</evidence>
<organism evidence="3 4">
    <name type="scientific">Geoalkalibacter halelectricus</name>
    <dbReference type="NCBI Taxonomy" id="2847045"/>
    <lineage>
        <taxon>Bacteria</taxon>
        <taxon>Pseudomonadati</taxon>
        <taxon>Thermodesulfobacteriota</taxon>
        <taxon>Desulfuromonadia</taxon>
        <taxon>Desulfuromonadales</taxon>
        <taxon>Geoalkalibacteraceae</taxon>
        <taxon>Geoalkalibacter</taxon>
    </lineage>
</organism>
<dbReference type="PANTHER" id="PTHR12526">
    <property type="entry name" value="GLYCOSYLTRANSFERASE"/>
    <property type="match status" value="1"/>
</dbReference>
<feature type="domain" description="Glycosyl transferase family 1" evidence="1">
    <location>
        <begin position="175"/>
        <end position="336"/>
    </location>
</feature>
<evidence type="ECO:0000313" key="3">
    <source>
        <dbReference type="EMBL" id="UWZ78164.1"/>
    </source>
</evidence>
<dbReference type="Pfam" id="PF13439">
    <property type="entry name" value="Glyco_transf_4"/>
    <property type="match status" value="1"/>
</dbReference>
<evidence type="ECO:0000313" key="4">
    <source>
        <dbReference type="Proteomes" id="UP001060414"/>
    </source>
</evidence>
<dbReference type="EMBL" id="CP092109">
    <property type="protein sequence ID" value="UWZ78164.1"/>
    <property type="molecule type" value="Genomic_DNA"/>
</dbReference>
<reference evidence="3" key="1">
    <citation type="journal article" date="2022" name="Environ. Microbiol.">
        <title>Geoalkalibacter halelectricus SAP #1 sp. nov. possessing extracellular electron transfer and mineral#reducing capabilities from a haloalkaline environment.</title>
        <authorList>
            <person name="Yadav S."/>
            <person name="Singh R."/>
            <person name="Sundharam S.S."/>
            <person name="Chaudhary S."/>
            <person name="Krishnamurthi S."/>
            <person name="Patil S.A."/>
        </authorList>
    </citation>
    <scope>NUCLEOTIDE SEQUENCE</scope>
    <source>
        <strain evidence="3">SAP-1</strain>
    </source>
</reference>
<protein>
    <submittedName>
        <fullName evidence="3">Glycosyltransferase family 4 protein</fullName>
    </submittedName>
</protein>
<dbReference type="InterPro" id="IPR028098">
    <property type="entry name" value="Glyco_trans_4-like_N"/>
</dbReference>
<gene>
    <name evidence="3" type="ORF">L9S41_10685</name>
</gene>
<dbReference type="Proteomes" id="UP001060414">
    <property type="component" value="Chromosome"/>
</dbReference>
<dbReference type="Gene3D" id="3.40.50.2000">
    <property type="entry name" value="Glycogen Phosphorylase B"/>
    <property type="match status" value="2"/>
</dbReference>
<sequence>MIVVQLLPELNEGGVERGTVELNREFVKRGLESVVISRGGKLVTQIERDGGTHIAFDVCSKNPLTAPGRVMRLRALFRQLEPDILHARSRVPAWLTWLANRSLQYPFVTTVHGLNRPNKYSEIMTKGDRVITVGEPVRDHILKHYRVDPEKVRVIQRGVDLDQFDPTRVDCAFIDEFRQKHHLENKFVVTSVGRITWLKDYETFIKAISLAQGEIPGIVGLIVGGAREDKQDYLGELQNLAGKLGVSDRIVFAGSQSKIAEIYALSDVLVNASLKMGNIGRTIVEAFALDTPVIATTYEGLDNLVEDGVNGYLIKTRDPQDLAEKIRLVHQGEFKNIREHLNPEYTLATMVERTLGVYEEVRRA</sequence>
<keyword evidence="4" id="KW-1185">Reference proteome</keyword>
<proteinExistence type="predicted"/>
<feature type="domain" description="Glycosyltransferase subfamily 4-like N-terminal" evidence="2">
    <location>
        <begin position="13"/>
        <end position="163"/>
    </location>
</feature>
<dbReference type="PANTHER" id="PTHR12526:SF638">
    <property type="entry name" value="SPORE COAT PROTEIN SA"/>
    <property type="match status" value="1"/>
</dbReference>